<evidence type="ECO:0000256" key="1">
    <source>
        <dbReference type="ARBA" id="ARBA00004651"/>
    </source>
</evidence>
<dbReference type="SUPFAM" id="SSF144083">
    <property type="entry name" value="Magnesium transport protein CorA, transmembrane region"/>
    <property type="match status" value="1"/>
</dbReference>
<protein>
    <recommendedName>
        <fullName evidence="8">Magnesium transport protein CorA</fullName>
    </recommendedName>
</protein>
<keyword evidence="4 8" id="KW-1003">Cell membrane</keyword>
<dbReference type="GO" id="GO:0015087">
    <property type="term" value="F:cobalt ion transmembrane transporter activity"/>
    <property type="evidence" value="ECO:0007669"/>
    <property type="project" value="UniProtKB-UniRule"/>
</dbReference>
<evidence type="ECO:0000256" key="3">
    <source>
        <dbReference type="ARBA" id="ARBA00022448"/>
    </source>
</evidence>
<dbReference type="GO" id="GO:0005886">
    <property type="term" value="C:plasma membrane"/>
    <property type="evidence" value="ECO:0007669"/>
    <property type="project" value="UniProtKB-SubCell"/>
</dbReference>
<keyword evidence="7 8" id="KW-0472">Membrane</keyword>
<feature type="region of interest" description="Disordered" evidence="9">
    <location>
        <begin position="1"/>
        <end position="31"/>
    </location>
</feature>
<keyword evidence="6 8" id="KW-1133">Transmembrane helix</keyword>
<evidence type="ECO:0000256" key="4">
    <source>
        <dbReference type="ARBA" id="ARBA00022475"/>
    </source>
</evidence>
<dbReference type="Pfam" id="PF01544">
    <property type="entry name" value="CorA"/>
    <property type="match status" value="1"/>
</dbReference>
<dbReference type="InterPro" id="IPR002523">
    <property type="entry name" value="MgTranspt_CorA/ZnTranspt_ZntB"/>
</dbReference>
<evidence type="ECO:0000313" key="11">
    <source>
        <dbReference type="Proteomes" id="UP000315471"/>
    </source>
</evidence>
<feature type="transmembrane region" description="Helical" evidence="8">
    <location>
        <begin position="301"/>
        <end position="320"/>
    </location>
</feature>
<keyword evidence="5 8" id="KW-0812">Transmembrane</keyword>
<evidence type="ECO:0000256" key="7">
    <source>
        <dbReference type="ARBA" id="ARBA00023136"/>
    </source>
</evidence>
<keyword evidence="3 8" id="KW-0813">Transport</keyword>
<reference evidence="10 11" key="1">
    <citation type="submission" date="2019-02" db="EMBL/GenBank/DDBJ databases">
        <title>Deep-cultivation of Planctomycetes and their phenomic and genomic characterization uncovers novel biology.</title>
        <authorList>
            <person name="Wiegand S."/>
            <person name="Jogler M."/>
            <person name="Boedeker C."/>
            <person name="Pinto D."/>
            <person name="Vollmers J."/>
            <person name="Rivas-Marin E."/>
            <person name="Kohn T."/>
            <person name="Peeters S.H."/>
            <person name="Heuer A."/>
            <person name="Rast P."/>
            <person name="Oberbeckmann S."/>
            <person name="Bunk B."/>
            <person name="Jeske O."/>
            <person name="Meyerdierks A."/>
            <person name="Storesund J.E."/>
            <person name="Kallscheuer N."/>
            <person name="Luecker S."/>
            <person name="Lage O.M."/>
            <person name="Pohl T."/>
            <person name="Merkel B.J."/>
            <person name="Hornburger P."/>
            <person name="Mueller R.-W."/>
            <person name="Bruemmer F."/>
            <person name="Labrenz M."/>
            <person name="Spormann A.M."/>
            <person name="Op Den Camp H."/>
            <person name="Overmann J."/>
            <person name="Amann R."/>
            <person name="Jetten M.S.M."/>
            <person name="Mascher T."/>
            <person name="Medema M.H."/>
            <person name="Devos D.P."/>
            <person name="Kaster A.-K."/>
            <person name="Ovreas L."/>
            <person name="Rohde M."/>
            <person name="Galperin M.Y."/>
            <person name="Jogler C."/>
        </authorList>
    </citation>
    <scope>NUCLEOTIDE SEQUENCE [LARGE SCALE GENOMIC DNA]</scope>
    <source>
        <strain evidence="10 11">Q31b</strain>
    </source>
</reference>
<dbReference type="RefSeq" id="WP_146602417.1">
    <property type="nucleotide sequence ID" value="NZ_SJPY01000010.1"/>
</dbReference>
<dbReference type="OrthoDB" id="9803416at2"/>
<dbReference type="Gene3D" id="3.30.460.20">
    <property type="entry name" value="CorA soluble domain-like"/>
    <property type="match status" value="1"/>
</dbReference>
<sequence>MTTHHPRRRKKPRFHRHSKPGASPGTLHAAPETLQPDIQVIAFNVDRMVEAPMENLDRLNDVLDESMVTWINVDGLGDANTIKKIGDRFGLHALALEDVINVHQRAKVEPYSDHLFVVTRQIVITSDEHLESEQISLFLGKNFVLTFQQHPGDCFDPVRDRIRTSRGRIRGAGSDYLAYALIDAVIDSYFPIVEKFADHLEDLEDQIVTRQSPDVIDRIHEVRNDLLLLRRSVRPHRDALNELVRDEHPLICSETHVFLRDCYDHTIQLIDLLDVYREMCSDLRDYYLSIVSNHMNEVMKVLTIIATIFIPLGFIAGLYGMNFNTNLPGNMPELNIPYGYVGAVTLMSLVAVGMLAFFWRSGWLGSSRRR</sequence>
<evidence type="ECO:0000313" key="10">
    <source>
        <dbReference type="EMBL" id="TWU35225.1"/>
    </source>
</evidence>
<dbReference type="EMBL" id="SJPY01000010">
    <property type="protein sequence ID" value="TWU35225.1"/>
    <property type="molecule type" value="Genomic_DNA"/>
</dbReference>
<dbReference type="FunFam" id="1.20.58.340:FF:000012">
    <property type="entry name" value="Magnesium transport protein CorA"/>
    <property type="match status" value="1"/>
</dbReference>
<dbReference type="PANTHER" id="PTHR46494:SF1">
    <property type="entry name" value="CORA FAMILY METAL ION TRANSPORTER (EUROFUNG)"/>
    <property type="match status" value="1"/>
</dbReference>
<dbReference type="PANTHER" id="PTHR46494">
    <property type="entry name" value="CORA FAMILY METAL ION TRANSPORTER (EUROFUNG)"/>
    <property type="match status" value="1"/>
</dbReference>
<keyword evidence="8" id="KW-0460">Magnesium</keyword>
<dbReference type="GO" id="GO:0050897">
    <property type="term" value="F:cobalt ion binding"/>
    <property type="evidence" value="ECO:0007669"/>
    <property type="project" value="TreeGrafter"/>
</dbReference>
<accession>A0A5C6DGC0</accession>
<evidence type="ECO:0000256" key="5">
    <source>
        <dbReference type="ARBA" id="ARBA00022692"/>
    </source>
</evidence>
<feature type="compositionally biased region" description="Basic residues" evidence="9">
    <location>
        <begin position="1"/>
        <end position="19"/>
    </location>
</feature>
<dbReference type="SUPFAM" id="SSF143865">
    <property type="entry name" value="CorA soluble domain-like"/>
    <property type="match status" value="1"/>
</dbReference>
<keyword evidence="11" id="KW-1185">Reference proteome</keyword>
<dbReference type="InterPro" id="IPR045861">
    <property type="entry name" value="CorA_cytoplasmic_dom"/>
</dbReference>
<name>A0A5C6DGC0_9BACT</name>
<dbReference type="InterPro" id="IPR045863">
    <property type="entry name" value="CorA_TM1_TM2"/>
</dbReference>
<comment type="caution">
    <text evidence="10">The sequence shown here is derived from an EMBL/GenBank/DDBJ whole genome shotgun (WGS) entry which is preliminary data.</text>
</comment>
<dbReference type="AlphaFoldDB" id="A0A5C6DGC0"/>
<dbReference type="GO" id="GO:0015095">
    <property type="term" value="F:magnesium ion transmembrane transporter activity"/>
    <property type="evidence" value="ECO:0007669"/>
    <property type="project" value="UniProtKB-UniRule"/>
</dbReference>
<organism evidence="10 11">
    <name type="scientific">Novipirellula aureliae</name>
    <dbReference type="NCBI Taxonomy" id="2527966"/>
    <lineage>
        <taxon>Bacteria</taxon>
        <taxon>Pseudomonadati</taxon>
        <taxon>Planctomycetota</taxon>
        <taxon>Planctomycetia</taxon>
        <taxon>Pirellulales</taxon>
        <taxon>Pirellulaceae</taxon>
        <taxon>Novipirellula</taxon>
    </lineage>
</organism>
<gene>
    <name evidence="8 10" type="primary">corA</name>
    <name evidence="10" type="ORF">Q31b_53210</name>
</gene>
<feature type="transmembrane region" description="Helical" evidence="8">
    <location>
        <begin position="340"/>
        <end position="359"/>
    </location>
</feature>
<comment type="function">
    <text evidence="8">Mediates influx of magnesium ions.</text>
</comment>
<proteinExistence type="inferred from homology"/>
<comment type="subcellular location">
    <subcellularLocation>
        <location evidence="1">Cell membrane</location>
        <topology evidence="1">Multi-pass membrane protein</topology>
    </subcellularLocation>
    <subcellularLocation>
        <location evidence="8">Membrane</location>
        <topology evidence="8">Multi-pass membrane protein</topology>
    </subcellularLocation>
</comment>
<keyword evidence="8" id="KW-0406">Ion transport</keyword>
<evidence type="ECO:0000256" key="6">
    <source>
        <dbReference type="ARBA" id="ARBA00022989"/>
    </source>
</evidence>
<dbReference type="GO" id="GO:0000287">
    <property type="term" value="F:magnesium ion binding"/>
    <property type="evidence" value="ECO:0007669"/>
    <property type="project" value="TreeGrafter"/>
</dbReference>
<evidence type="ECO:0000256" key="9">
    <source>
        <dbReference type="SAM" id="MobiDB-lite"/>
    </source>
</evidence>
<dbReference type="NCBIfam" id="TIGR00383">
    <property type="entry name" value="corA"/>
    <property type="match status" value="1"/>
</dbReference>
<evidence type="ECO:0000256" key="8">
    <source>
        <dbReference type="RuleBase" id="RU362010"/>
    </source>
</evidence>
<dbReference type="CDD" id="cd12828">
    <property type="entry name" value="TmCorA-like_1"/>
    <property type="match status" value="1"/>
</dbReference>
<evidence type="ECO:0000256" key="2">
    <source>
        <dbReference type="ARBA" id="ARBA00009765"/>
    </source>
</evidence>
<dbReference type="Gene3D" id="1.20.58.340">
    <property type="entry name" value="Magnesium transport protein CorA, transmembrane region"/>
    <property type="match status" value="2"/>
</dbReference>
<dbReference type="InterPro" id="IPR004488">
    <property type="entry name" value="Mg/Co-transport_prot_CorA"/>
</dbReference>
<comment type="similarity">
    <text evidence="2 8">Belongs to the CorA metal ion transporter (MIT) (TC 1.A.35) family.</text>
</comment>
<dbReference type="Proteomes" id="UP000315471">
    <property type="component" value="Unassembled WGS sequence"/>
</dbReference>